<dbReference type="InterPro" id="IPR036291">
    <property type="entry name" value="NAD(P)-bd_dom_sf"/>
</dbReference>
<keyword evidence="2" id="KW-1185">Reference proteome</keyword>
<proteinExistence type="predicted"/>
<gene>
    <name evidence="1" type="ORF">C7I36_00835</name>
</gene>
<dbReference type="OrthoDB" id="9785826at2"/>
<evidence type="ECO:0000313" key="1">
    <source>
        <dbReference type="EMBL" id="PSJ48400.1"/>
    </source>
</evidence>
<dbReference type="PANTHER" id="PTHR43544">
    <property type="entry name" value="SHORT-CHAIN DEHYDROGENASE/REDUCTASE"/>
    <property type="match status" value="1"/>
</dbReference>
<protein>
    <recommendedName>
        <fullName evidence="3">Short-chain dehydrogenase</fullName>
    </recommendedName>
</protein>
<dbReference type="Pfam" id="PF00106">
    <property type="entry name" value="adh_short"/>
    <property type="match status" value="1"/>
</dbReference>
<reference evidence="1 2" key="1">
    <citation type="submission" date="2018-03" db="EMBL/GenBank/DDBJ databases">
        <title>The draft genome of Zobellella taiwanensis JCM 13381.</title>
        <authorList>
            <person name="Liu L."/>
            <person name="Li L."/>
            <person name="Wang T."/>
            <person name="Zhang X."/>
            <person name="Liang L."/>
        </authorList>
    </citation>
    <scope>NUCLEOTIDE SEQUENCE [LARGE SCALE GENOMIC DNA]</scope>
    <source>
        <strain evidence="1 2">JCM 13381</strain>
    </source>
</reference>
<dbReference type="RefSeq" id="WP_106451853.1">
    <property type="nucleotide sequence ID" value="NZ_PXYH01000001.1"/>
</dbReference>
<evidence type="ECO:0000313" key="2">
    <source>
        <dbReference type="Proteomes" id="UP000242181"/>
    </source>
</evidence>
<name>A0A2P7RDX2_9GAMM</name>
<dbReference type="EMBL" id="PXYH01000001">
    <property type="protein sequence ID" value="PSJ48400.1"/>
    <property type="molecule type" value="Genomic_DNA"/>
</dbReference>
<dbReference type="Proteomes" id="UP000242181">
    <property type="component" value="Unassembled WGS sequence"/>
</dbReference>
<comment type="caution">
    <text evidence="1">The sequence shown here is derived from an EMBL/GenBank/DDBJ whole genome shotgun (WGS) entry which is preliminary data.</text>
</comment>
<dbReference type="InterPro" id="IPR051468">
    <property type="entry name" value="Fungal_SecMetab_SDRs"/>
</dbReference>
<dbReference type="InterPro" id="IPR002347">
    <property type="entry name" value="SDR_fam"/>
</dbReference>
<accession>A0A2P7RDX2</accession>
<sequence length="229" mass="25058">MRYWIMGGGGIGRAIAEACLADGHQVLLFSRRDPCLAGLDWRRLDGTDDEALEQACAEDALPERVINTLGMLHQQGQQPEKRIEHLSEAALLNSIHVNTWPTLAMGRLLSRRLGRHQPLRFAALSARVGSISDNRAGGWYSYRISKAALNMAIKTLAVEWSRRFPAACVVGLHPGTVATPLSAPFRAGLAEGQLQTPEQAARHLLAVLERLEPADSGRLFAWNGQEIAP</sequence>
<dbReference type="GO" id="GO:0005737">
    <property type="term" value="C:cytoplasm"/>
    <property type="evidence" value="ECO:0007669"/>
    <property type="project" value="TreeGrafter"/>
</dbReference>
<dbReference type="SUPFAM" id="SSF51735">
    <property type="entry name" value="NAD(P)-binding Rossmann-fold domains"/>
    <property type="match status" value="1"/>
</dbReference>
<dbReference type="Gene3D" id="3.40.50.720">
    <property type="entry name" value="NAD(P)-binding Rossmann-like Domain"/>
    <property type="match status" value="1"/>
</dbReference>
<organism evidence="1 2">
    <name type="scientific">Zobellella taiwanensis</name>
    <dbReference type="NCBI Taxonomy" id="347535"/>
    <lineage>
        <taxon>Bacteria</taxon>
        <taxon>Pseudomonadati</taxon>
        <taxon>Pseudomonadota</taxon>
        <taxon>Gammaproteobacteria</taxon>
        <taxon>Aeromonadales</taxon>
        <taxon>Aeromonadaceae</taxon>
        <taxon>Zobellella</taxon>
    </lineage>
</organism>
<dbReference type="GO" id="GO:0016491">
    <property type="term" value="F:oxidoreductase activity"/>
    <property type="evidence" value="ECO:0007669"/>
    <property type="project" value="TreeGrafter"/>
</dbReference>
<evidence type="ECO:0008006" key="3">
    <source>
        <dbReference type="Google" id="ProtNLM"/>
    </source>
</evidence>
<dbReference type="AlphaFoldDB" id="A0A2P7RDX2"/>
<dbReference type="PANTHER" id="PTHR43544:SF12">
    <property type="entry name" value="NAD(P)-BINDING ROSSMANN-FOLD SUPERFAMILY PROTEIN"/>
    <property type="match status" value="1"/>
</dbReference>
<dbReference type="PRINTS" id="PR00081">
    <property type="entry name" value="GDHRDH"/>
</dbReference>